<evidence type="ECO:0000313" key="3">
    <source>
        <dbReference type="Proteomes" id="UP000822476"/>
    </source>
</evidence>
<dbReference type="EMBL" id="JTDE01002010">
    <property type="protein sequence ID" value="KAF7258005.1"/>
    <property type="molecule type" value="Genomic_DNA"/>
</dbReference>
<protein>
    <recommendedName>
        <fullName evidence="1">DUF7041 domain-containing protein</fullName>
    </recommendedName>
</protein>
<dbReference type="InterPro" id="IPR055469">
    <property type="entry name" value="DUF7041"/>
</dbReference>
<name>A0A8S9YSN4_9TREM</name>
<dbReference type="PANTHER" id="PTHR33327">
    <property type="entry name" value="ENDONUCLEASE"/>
    <property type="match status" value="1"/>
</dbReference>
<dbReference type="Pfam" id="PF23055">
    <property type="entry name" value="DUF7041"/>
    <property type="match status" value="1"/>
</dbReference>
<dbReference type="Proteomes" id="UP000822476">
    <property type="component" value="Unassembled WGS sequence"/>
</dbReference>
<evidence type="ECO:0000313" key="2">
    <source>
        <dbReference type="EMBL" id="KAF7258005.1"/>
    </source>
</evidence>
<sequence>MQFHTRGITHSSTRFSYIISTLPSDIVEEARDILMSPHPTEPYEHLKSTLLKGTTASEQKLLEALISGEELGEALFRQLFLQRLSNFVGTILASRGHIALDELAELADDIMSISNDSYISALAPHSRDTLTQILLQQIEKELFYHNPGIQNTDVLDCPRLTKYLSSEDGIERLEGSGKRSYRLWMSGNPLVGDVVALTLEYPHIEKILFNRVLWTIM</sequence>
<organism evidence="2 3">
    <name type="scientific">Paragonimus skrjabini miyazakii</name>
    <dbReference type="NCBI Taxonomy" id="59628"/>
    <lineage>
        <taxon>Eukaryota</taxon>
        <taxon>Metazoa</taxon>
        <taxon>Spiralia</taxon>
        <taxon>Lophotrochozoa</taxon>
        <taxon>Platyhelminthes</taxon>
        <taxon>Trematoda</taxon>
        <taxon>Digenea</taxon>
        <taxon>Plagiorchiida</taxon>
        <taxon>Troglotremata</taxon>
        <taxon>Troglotrematidae</taxon>
        <taxon>Paragonimus</taxon>
    </lineage>
</organism>
<evidence type="ECO:0000259" key="1">
    <source>
        <dbReference type="Pfam" id="PF23055"/>
    </source>
</evidence>
<dbReference type="OrthoDB" id="6159822at2759"/>
<feature type="domain" description="DUF7041" evidence="1">
    <location>
        <begin position="2"/>
        <end position="65"/>
    </location>
</feature>
<comment type="caution">
    <text evidence="2">The sequence shown here is derived from an EMBL/GenBank/DDBJ whole genome shotgun (WGS) entry which is preliminary data.</text>
</comment>
<gene>
    <name evidence="2" type="ORF">EG68_04752</name>
</gene>
<accession>A0A8S9YSN4</accession>
<dbReference type="PANTHER" id="PTHR33327:SF3">
    <property type="entry name" value="RNA-DIRECTED DNA POLYMERASE"/>
    <property type="match status" value="1"/>
</dbReference>
<reference evidence="2" key="1">
    <citation type="submission" date="2019-07" db="EMBL/GenBank/DDBJ databases">
        <title>Annotation for the trematode Paragonimus miyazaki's.</title>
        <authorList>
            <person name="Choi Y.-J."/>
        </authorList>
    </citation>
    <scope>NUCLEOTIDE SEQUENCE</scope>
    <source>
        <strain evidence="2">Japan</strain>
    </source>
</reference>
<keyword evidence="3" id="KW-1185">Reference proteome</keyword>
<dbReference type="AlphaFoldDB" id="A0A8S9YSN4"/>
<proteinExistence type="predicted"/>